<gene>
    <name evidence="2" type="ORF">FHS34_002083</name>
</gene>
<feature type="transmembrane region" description="Helical" evidence="1">
    <location>
        <begin position="131"/>
        <end position="151"/>
    </location>
</feature>
<keyword evidence="3" id="KW-1185">Reference proteome</keyword>
<dbReference type="PANTHER" id="PTHR37488:SF2">
    <property type="entry name" value="DUF1275 DOMAIN-CONTAINING PROTEIN"/>
    <property type="match status" value="1"/>
</dbReference>
<dbReference type="Proteomes" id="UP000585836">
    <property type="component" value="Unassembled WGS sequence"/>
</dbReference>
<dbReference type="InterPro" id="IPR010699">
    <property type="entry name" value="DUF1275"/>
</dbReference>
<feature type="transmembrane region" description="Helical" evidence="1">
    <location>
        <begin position="107"/>
        <end position="125"/>
    </location>
</feature>
<dbReference type="Pfam" id="PF06912">
    <property type="entry name" value="DUF1275"/>
    <property type="match status" value="1"/>
</dbReference>
<feature type="transmembrane region" description="Helical" evidence="1">
    <location>
        <begin position="57"/>
        <end position="87"/>
    </location>
</feature>
<feature type="transmembrane region" description="Helical" evidence="1">
    <location>
        <begin position="190"/>
        <end position="208"/>
    </location>
</feature>
<keyword evidence="1" id="KW-1133">Transmembrane helix</keyword>
<organism evidence="2 3">
    <name type="scientific">Streptomyces echinatus</name>
    <dbReference type="NCBI Taxonomy" id="67293"/>
    <lineage>
        <taxon>Bacteria</taxon>
        <taxon>Bacillati</taxon>
        <taxon>Actinomycetota</taxon>
        <taxon>Actinomycetes</taxon>
        <taxon>Kitasatosporales</taxon>
        <taxon>Streptomycetaceae</taxon>
        <taxon>Streptomyces</taxon>
    </lineage>
</organism>
<evidence type="ECO:0000313" key="3">
    <source>
        <dbReference type="Proteomes" id="UP000585836"/>
    </source>
</evidence>
<evidence type="ECO:0000313" key="2">
    <source>
        <dbReference type="EMBL" id="MBB5926627.1"/>
    </source>
</evidence>
<keyword evidence="1" id="KW-0472">Membrane</keyword>
<dbReference type="AlphaFoldDB" id="A0A7W9UPR8"/>
<sequence>MRRLLTDALRTLVPSGEERHGPLPPLMLALTVVTGLVDAVSYLGLGHVFVANMTGNVVFLGFALAGSTSLSVLASVVSLGAFLLGALSGGRLGGRHAAHRGHLLRTATALQTVLVAVATLVAGVADGRVTTGFQYTLIVLLGLAMGLQNAVARRLGVPDLTTTVLTLTLTGLAADSVPAGGEGPRPGRRLLSVLAMFLGALVGAVLILHGHLTLTLALALSLLAATSATVHRLSATNPGWVRPGPN</sequence>
<dbReference type="RefSeq" id="WP_184963466.1">
    <property type="nucleotide sequence ID" value="NZ_BAAAWF010000034.1"/>
</dbReference>
<keyword evidence="1" id="KW-0812">Transmembrane</keyword>
<protein>
    <submittedName>
        <fullName evidence="2">Uncharacterized membrane protein YoaK (UPF0700 family)</fullName>
    </submittedName>
</protein>
<proteinExistence type="predicted"/>
<name>A0A7W9UPR8_9ACTN</name>
<comment type="caution">
    <text evidence="2">The sequence shown here is derived from an EMBL/GenBank/DDBJ whole genome shotgun (WGS) entry which is preliminary data.</text>
</comment>
<accession>A0A7W9UPR8</accession>
<dbReference type="EMBL" id="JACHJK010000003">
    <property type="protein sequence ID" value="MBB5926627.1"/>
    <property type="molecule type" value="Genomic_DNA"/>
</dbReference>
<dbReference type="PANTHER" id="PTHR37488">
    <property type="entry name" value="DUF1275 DOMAIN-CONTAINING PROTEIN"/>
    <property type="match status" value="1"/>
</dbReference>
<evidence type="ECO:0000256" key="1">
    <source>
        <dbReference type="SAM" id="Phobius"/>
    </source>
</evidence>
<reference evidence="2 3" key="1">
    <citation type="submission" date="2020-08" db="EMBL/GenBank/DDBJ databases">
        <title>Genomic Encyclopedia of Type Strains, Phase III (KMG-III): the genomes of soil and plant-associated and newly described type strains.</title>
        <authorList>
            <person name="Whitman W."/>
        </authorList>
    </citation>
    <scope>NUCLEOTIDE SEQUENCE [LARGE SCALE GENOMIC DNA]</scope>
    <source>
        <strain evidence="2 3">CECT 3313</strain>
    </source>
</reference>